<feature type="compositionally biased region" description="Low complexity" evidence="1">
    <location>
        <begin position="117"/>
        <end position="149"/>
    </location>
</feature>
<name>A0A6J7JN97_9ZZZZ</name>
<reference evidence="3" key="1">
    <citation type="submission" date="2020-05" db="EMBL/GenBank/DDBJ databases">
        <authorList>
            <person name="Chiriac C."/>
            <person name="Salcher M."/>
            <person name="Ghai R."/>
            <person name="Kavagutti S V."/>
        </authorList>
    </citation>
    <scope>NUCLEOTIDE SEQUENCE</scope>
</reference>
<evidence type="ECO:0000313" key="3">
    <source>
        <dbReference type="EMBL" id="CAB4943582.1"/>
    </source>
</evidence>
<keyword evidence="2" id="KW-0812">Transmembrane</keyword>
<proteinExistence type="predicted"/>
<dbReference type="AlphaFoldDB" id="A0A6J7JN97"/>
<keyword evidence="2" id="KW-0472">Membrane</keyword>
<feature type="region of interest" description="Disordered" evidence="1">
    <location>
        <begin position="96"/>
        <end position="165"/>
    </location>
</feature>
<keyword evidence="2" id="KW-1133">Transmembrane helix</keyword>
<feature type="transmembrane region" description="Helical" evidence="2">
    <location>
        <begin position="186"/>
        <end position="207"/>
    </location>
</feature>
<sequence length="247" mass="25175">MVVRVIRHPRPTGAPSALRTALVACLTVLALLVPAVGVATADTFDDIYTDFRKTQEIAACKYTVAELRDAKDRLGSDSEQYLPGFPDALDKAIAAGGSCDDDAKPSGSGSSGGSGGSTPSAPTTTPSTAAPATTTTTTQTAPATTTAPVAPAPTTPAPAAAVQPAPAAQDGVIAARAETADDGPEGWTWAVLAAAIVAAAALGWAFVNATGRVAWLTPLGHSMGEAGWRISLRWAEFRDWMRFGTGR</sequence>
<protein>
    <submittedName>
        <fullName evidence="3">Unannotated protein</fullName>
    </submittedName>
</protein>
<organism evidence="3">
    <name type="scientific">freshwater metagenome</name>
    <dbReference type="NCBI Taxonomy" id="449393"/>
    <lineage>
        <taxon>unclassified sequences</taxon>
        <taxon>metagenomes</taxon>
        <taxon>ecological metagenomes</taxon>
    </lineage>
</organism>
<evidence type="ECO:0000256" key="1">
    <source>
        <dbReference type="SAM" id="MobiDB-lite"/>
    </source>
</evidence>
<gene>
    <name evidence="3" type="ORF">UFOPK3564_03093</name>
</gene>
<evidence type="ECO:0000256" key="2">
    <source>
        <dbReference type="SAM" id="Phobius"/>
    </source>
</evidence>
<accession>A0A6J7JN97</accession>
<dbReference type="EMBL" id="CAFBMK010000267">
    <property type="protein sequence ID" value="CAB4943582.1"/>
    <property type="molecule type" value="Genomic_DNA"/>
</dbReference>